<evidence type="ECO:0000313" key="5">
    <source>
        <dbReference type="Proteomes" id="UP001447188"/>
    </source>
</evidence>
<feature type="region of interest" description="Disordered" evidence="1">
    <location>
        <begin position="421"/>
        <end position="448"/>
    </location>
</feature>
<dbReference type="Proteomes" id="UP001447188">
    <property type="component" value="Unassembled WGS sequence"/>
</dbReference>
<name>A0ABR3GI30_9PEZI</name>
<sequence length="613" mass="65965">MAKTSFSLLLSQFTWLFLGSLVGVRGLNCSVQPFTLDYKPQIVMVGPEQVSAHRSLLWKVGSAQTTLGMQLGTTLNSTFLPDAAVCTKTIDRACIAWRGGMFNTSSSSSWVKDIGATAYNGSVLNAGWDFLNEDGYRQSKEGPLTRFPHGWDTVRFANKELDGFPFTVIDDPLFPFGAGMLGLADASIFLNQSVEGGVSPSKSWALDYGLTAANVPGELVIGGYNRGKATSDKFTNFTVFPDKSKPCPLQVNVKGIKWGSVDLMAGQAEFMACVEPAYWTTIMPLKVQQNFNKTMLGAEDITFWRATWEYFMYNSTNNNNTQFVGLPDADFTIELEGLTVTIPKEEWIYPAVQPNYDTGAWTTVPGSIQTTVGTAGWPDGVDAKLPFLGGPFLSQVYLVVDYETGVFSLAPINRGGSSGSGLVTLGCDNQVQPINSDPPPPPNPPKKSKIAPIVGGVVGGVVLLGLIAVAIIFCRRRRNPEVPAQTEVLPIPTKEQSEAHHGFHHQPYDAPPAFSPSPSPGPYSPPNSPGPYGMAAAPMRRPLPGQDYPQAGSPPPGHNGYYDGQSYQMSNRASEPVELRGTDVLSELSGSQPRSYSGAYDAGSTVSGQTSNR</sequence>
<feature type="compositionally biased region" description="Pro residues" evidence="1">
    <location>
        <begin position="436"/>
        <end position="445"/>
    </location>
</feature>
<feature type="chain" id="PRO_5046381699" description="Peptidase A1 domain-containing protein" evidence="3">
    <location>
        <begin position="27"/>
        <end position="613"/>
    </location>
</feature>
<protein>
    <recommendedName>
        <fullName evidence="6">Peptidase A1 domain-containing protein</fullName>
    </recommendedName>
</protein>
<organism evidence="4 5">
    <name type="scientific">Discina gigas</name>
    <dbReference type="NCBI Taxonomy" id="1032678"/>
    <lineage>
        <taxon>Eukaryota</taxon>
        <taxon>Fungi</taxon>
        <taxon>Dikarya</taxon>
        <taxon>Ascomycota</taxon>
        <taxon>Pezizomycotina</taxon>
        <taxon>Pezizomycetes</taxon>
        <taxon>Pezizales</taxon>
        <taxon>Discinaceae</taxon>
        <taxon>Discina</taxon>
    </lineage>
</organism>
<keyword evidence="2" id="KW-0812">Transmembrane</keyword>
<reference evidence="4 5" key="1">
    <citation type="submission" date="2024-02" db="EMBL/GenBank/DDBJ databases">
        <title>Discinaceae phylogenomics.</title>
        <authorList>
            <person name="Dirks A.C."/>
            <person name="James T.Y."/>
        </authorList>
    </citation>
    <scope>NUCLEOTIDE SEQUENCE [LARGE SCALE GENOMIC DNA]</scope>
    <source>
        <strain evidence="4 5">ACD0624</strain>
    </source>
</reference>
<gene>
    <name evidence="4" type="ORF">Q9L58_005517</name>
</gene>
<proteinExistence type="predicted"/>
<dbReference type="Gene3D" id="2.40.70.10">
    <property type="entry name" value="Acid Proteases"/>
    <property type="match status" value="2"/>
</dbReference>
<feature type="signal peptide" evidence="3">
    <location>
        <begin position="1"/>
        <end position="26"/>
    </location>
</feature>
<dbReference type="EMBL" id="JBBBZM010000067">
    <property type="protein sequence ID" value="KAL0635586.1"/>
    <property type="molecule type" value="Genomic_DNA"/>
</dbReference>
<evidence type="ECO:0000256" key="2">
    <source>
        <dbReference type="SAM" id="Phobius"/>
    </source>
</evidence>
<evidence type="ECO:0008006" key="6">
    <source>
        <dbReference type="Google" id="ProtNLM"/>
    </source>
</evidence>
<evidence type="ECO:0000313" key="4">
    <source>
        <dbReference type="EMBL" id="KAL0635586.1"/>
    </source>
</evidence>
<dbReference type="SUPFAM" id="SSF50630">
    <property type="entry name" value="Acid proteases"/>
    <property type="match status" value="1"/>
</dbReference>
<keyword evidence="2" id="KW-1133">Transmembrane helix</keyword>
<accession>A0ABR3GI30</accession>
<keyword evidence="5" id="KW-1185">Reference proteome</keyword>
<feature type="transmembrane region" description="Helical" evidence="2">
    <location>
        <begin position="450"/>
        <end position="473"/>
    </location>
</feature>
<evidence type="ECO:0000256" key="3">
    <source>
        <dbReference type="SAM" id="SignalP"/>
    </source>
</evidence>
<dbReference type="InterPro" id="IPR021109">
    <property type="entry name" value="Peptidase_aspartic_dom_sf"/>
</dbReference>
<feature type="compositionally biased region" description="Pro residues" evidence="1">
    <location>
        <begin position="509"/>
        <end position="529"/>
    </location>
</feature>
<feature type="region of interest" description="Disordered" evidence="1">
    <location>
        <begin position="485"/>
        <end position="613"/>
    </location>
</feature>
<feature type="compositionally biased region" description="Polar residues" evidence="1">
    <location>
        <begin position="604"/>
        <end position="613"/>
    </location>
</feature>
<keyword evidence="2" id="KW-0472">Membrane</keyword>
<comment type="caution">
    <text evidence="4">The sequence shown here is derived from an EMBL/GenBank/DDBJ whole genome shotgun (WGS) entry which is preliminary data.</text>
</comment>
<evidence type="ECO:0000256" key="1">
    <source>
        <dbReference type="SAM" id="MobiDB-lite"/>
    </source>
</evidence>
<keyword evidence="3" id="KW-0732">Signal</keyword>